<accession>E8T4L8</accession>
<evidence type="ECO:0000256" key="1">
    <source>
        <dbReference type="SAM" id="Phobius"/>
    </source>
</evidence>
<keyword evidence="3" id="KW-1185">Reference proteome</keyword>
<dbReference type="Proteomes" id="UP000006362">
    <property type="component" value="Chromosome"/>
</dbReference>
<evidence type="ECO:0008006" key="4">
    <source>
        <dbReference type="Google" id="ProtNLM"/>
    </source>
</evidence>
<dbReference type="STRING" id="648996.Theam_1515"/>
<evidence type="ECO:0000313" key="3">
    <source>
        <dbReference type="Proteomes" id="UP000006362"/>
    </source>
</evidence>
<proteinExistence type="predicted"/>
<keyword evidence="1" id="KW-0472">Membrane</keyword>
<protein>
    <recommendedName>
        <fullName evidence="4">Fimbrial assembly family protein</fullName>
    </recommendedName>
</protein>
<keyword evidence="1" id="KW-1133">Transmembrane helix</keyword>
<name>E8T4L8_THEA1</name>
<dbReference type="OrthoDB" id="12609at2"/>
<dbReference type="RefSeq" id="WP_013538262.1">
    <property type="nucleotide sequence ID" value="NC_014926.1"/>
</dbReference>
<reference evidence="2" key="1">
    <citation type="submission" date="2011-01" db="EMBL/GenBank/DDBJ databases">
        <title>Complete sequence of chromosome of Thermovibrio ammonificans HB-1.</title>
        <authorList>
            <consortium name="US DOE Joint Genome Institute"/>
            <person name="Lucas S."/>
            <person name="Copeland A."/>
            <person name="Lapidus A."/>
            <person name="Cheng J.-F."/>
            <person name="Goodwin L."/>
            <person name="Pitluck S."/>
            <person name="Davenport K."/>
            <person name="Detter J.C."/>
            <person name="Han C."/>
            <person name="Tapia R."/>
            <person name="Land M."/>
            <person name="Hauser L."/>
            <person name="Kyrpides N."/>
            <person name="Ivanova N."/>
            <person name="Ovchinnikova G."/>
            <person name="Vetriani C."/>
            <person name="Woyke T."/>
        </authorList>
    </citation>
    <scope>NUCLEOTIDE SEQUENCE [LARGE SCALE GENOMIC DNA]</scope>
    <source>
        <strain evidence="2">HB-1</strain>
    </source>
</reference>
<feature type="transmembrane region" description="Helical" evidence="1">
    <location>
        <begin position="255"/>
        <end position="280"/>
    </location>
</feature>
<dbReference type="AlphaFoldDB" id="E8T4L8"/>
<sequence>MIGVDAGSSAVKWFDGKAFGLGELPAAPLVVGVSSATALVKFSDYPVCKGTNLKRLIVSDVAAELSVSPSEVAVAYCPVERLEKGCRFLTFVEKVQVLNSLREKFKELSFLTVDAVGGATAGYLLFGESPFTVLDAGASKLSCYRVEGGLITGFELLRGGFSYHLPRLSAAVERLKGLFKGKLLLVGGGALSEEFKGELGKLVSFEVPEIHPFGRETPLFFNAYGLRHLRRFRCRAFFFQRSLFNLDFLQKNRLLLVKLAGGIAVSLFFFTAAQVVQLVAAKRDYTALKGELYSKLSELLGEKVVAPEIQIPQEIESLKEEARFLLADRPPLLLYLDAISRSVVKGLKVLEIEGDIKSGRFTVTGLAQGSNLVDAFVANLRARFRKVSVSSTSQVKGGVKFTVTVSGVKLGR</sequence>
<keyword evidence="1" id="KW-0812">Transmembrane</keyword>
<dbReference type="EMBL" id="CP002444">
    <property type="protein sequence ID" value="ADU97476.1"/>
    <property type="molecule type" value="Genomic_DNA"/>
</dbReference>
<dbReference type="HOGENOM" id="CLU_665210_0_0_0"/>
<evidence type="ECO:0000313" key="2">
    <source>
        <dbReference type="EMBL" id="ADU97476.1"/>
    </source>
</evidence>
<dbReference type="eggNOG" id="ENOG5033PP4">
    <property type="taxonomic scope" value="Bacteria"/>
</dbReference>
<organism evidence="2 3">
    <name type="scientific">Thermovibrio ammonificans (strain DSM 15698 / JCM 12110 / HB-1)</name>
    <dbReference type="NCBI Taxonomy" id="648996"/>
    <lineage>
        <taxon>Bacteria</taxon>
        <taxon>Pseudomonadati</taxon>
        <taxon>Aquificota</taxon>
        <taxon>Aquificia</taxon>
        <taxon>Desulfurobacteriales</taxon>
        <taxon>Desulfurobacteriaceae</taxon>
        <taxon>Thermovibrio</taxon>
    </lineage>
</organism>
<dbReference type="KEGG" id="tam:Theam_1515"/>
<gene>
    <name evidence="2" type="ordered locus">Theam_1515</name>
</gene>